<keyword evidence="1 3" id="KW-0728">SH3 domain</keyword>
<dbReference type="EMBL" id="CACVKT020010008">
    <property type="protein sequence ID" value="CAC5424359.1"/>
    <property type="molecule type" value="Genomic_DNA"/>
</dbReference>
<sequence>MAKKSEYYEQLVELPILKENENLWIIKLVHTDEAKSKFFRVSSEPDLNMWTERFNDGIVFANNAHFSQQTRNRQSYAQWPNNSESGIYNYGGRHYQDGHHAYEALSTHNEQEPIHQSYSEMSIGQSNGDLYEEVNRTTEHAEVNRPTEVYRPTEVNRPTNCPPKLPPRPKKEDRMANSYLDLDKVVDDANKSTNETNINENQANQPESSSEYEEDYENDSCGSDASYENTSDNQNGYFNVRGGTSSFHNKHEESTEDDEPDLQRNCRKKTKRRTLEKIELSPGSAYSVISTKPYIAQTSDELSFAKDVKFVVVGRETKRWHIGKIGRKKGFFPAECVKIIQLSDNDTTTQDFPYSVIALKPYTGNSFDEISFRKEDKFNVVGKETERWLVGEINGKRGLFPRDNVKKCQLVLQKSLAKSKRHRSKDMTRQSTFTVIATKSYIAKKTTEISFSKEDKFTAVGQKSSEWLMGEIGGKKGLFPSKCVKECIPLYKQQTTHEVDIYIQRLLTQAHTVDVMDNAYFVIMENEF</sequence>
<dbReference type="InterPro" id="IPR001452">
    <property type="entry name" value="SH3_domain"/>
</dbReference>
<evidence type="ECO:0000256" key="4">
    <source>
        <dbReference type="SAM" id="MobiDB-lite"/>
    </source>
</evidence>
<dbReference type="Gene3D" id="2.30.30.40">
    <property type="entry name" value="SH3 Domains"/>
    <property type="match status" value="3"/>
</dbReference>
<dbReference type="OrthoDB" id="207120at2759"/>
<reference evidence="6 7" key="1">
    <citation type="submission" date="2020-06" db="EMBL/GenBank/DDBJ databases">
        <authorList>
            <person name="Li R."/>
            <person name="Bekaert M."/>
        </authorList>
    </citation>
    <scope>NUCLEOTIDE SEQUENCE [LARGE SCALE GENOMIC DNA]</scope>
    <source>
        <strain evidence="7">wild</strain>
    </source>
</reference>
<evidence type="ECO:0000259" key="5">
    <source>
        <dbReference type="PROSITE" id="PS50002"/>
    </source>
</evidence>
<dbReference type="PANTHER" id="PTHR46037">
    <property type="entry name" value="PROTEIN ENHANCER OF SEVENLESS 2B"/>
    <property type="match status" value="1"/>
</dbReference>
<evidence type="ECO:0000313" key="7">
    <source>
        <dbReference type="Proteomes" id="UP000507470"/>
    </source>
</evidence>
<organism evidence="6 7">
    <name type="scientific">Mytilus coruscus</name>
    <name type="common">Sea mussel</name>
    <dbReference type="NCBI Taxonomy" id="42192"/>
    <lineage>
        <taxon>Eukaryota</taxon>
        <taxon>Metazoa</taxon>
        <taxon>Spiralia</taxon>
        <taxon>Lophotrochozoa</taxon>
        <taxon>Mollusca</taxon>
        <taxon>Bivalvia</taxon>
        <taxon>Autobranchia</taxon>
        <taxon>Pteriomorphia</taxon>
        <taxon>Mytilida</taxon>
        <taxon>Mytiloidea</taxon>
        <taxon>Mytilidae</taxon>
        <taxon>Mytilinae</taxon>
        <taxon>Mytilus</taxon>
    </lineage>
</organism>
<dbReference type="SMART" id="SM00326">
    <property type="entry name" value="SH3"/>
    <property type="match status" value="3"/>
</dbReference>
<evidence type="ECO:0000313" key="6">
    <source>
        <dbReference type="EMBL" id="CAC5424359.1"/>
    </source>
</evidence>
<evidence type="ECO:0000256" key="3">
    <source>
        <dbReference type="PROSITE-ProRule" id="PRU00192"/>
    </source>
</evidence>
<evidence type="ECO:0000256" key="2">
    <source>
        <dbReference type="ARBA" id="ARBA00022999"/>
    </source>
</evidence>
<feature type="compositionally biased region" description="Polar residues" evidence="4">
    <location>
        <begin position="221"/>
        <end position="247"/>
    </location>
</feature>
<dbReference type="SUPFAM" id="SSF50044">
    <property type="entry name" value="SH3-domain"/>
    <property type="match status" value="3"/>
</dbReference>
<dbReference type="Proteomes" id="UP000507470">
    <property type="component" value="Unassembled WGS sequence"/>
</dbReference>
<dbReference type="InterPro" id="IPR043539">
    <property type="entry name" value="Grb2-like"/>
</dbReference>
<proteinExistence type="predicted"/>
<feature type="domain" description="SH3" evidence="5">
    <location>
        <begin position="351"/>
        <end position="410"/>
    </location>
</feature>
<protein>
    <recommendedName>
        <fullName evidence="5">SH3 domain-containing protein</fullName>
    </recommendedName>
</protein>
<feature type="region of interest" description="Disordered" evidence="4">
    <location>
        <begin position="192"/>
        <end position="263"/>
    </location>
</feature>
<dbReference type="Pfam" id="PF07653">
    <property type="entry name" value="SH3_2"/>
    <property type="match status" value="1"/>
</dbReference>
<dbReference type="PROSITE" id="PS50002">
    <property type="entry name" value="SH3"/>
    <property type="match status" value="3"/>
</dbReference>
<feature type="domain" description="SH3" evidence="5">
    <location>
        <begin position="283"/>
        <end position="342"/>
    </location>
</feature>
<gene>
    <name evidence="6" type="ORF">MCOR_56277</name>
</gene>
<feature type="domain" description="SH3" evidence="5">
    <location>
        <begin position="430"/>
        <end position="489"/>
    </location>
</feature>
<dbReference type="AlphaFoldDB" id="A0A6J8EUP2"/>
<dbReference type="PRINTS" id="PR00499">
    <property type="entry name" value="P67PHOX"/>
</dbReference>
<keyword evidence="2" id="KW-0727">SH2 domain</keyword>
<evidence type="ECO:0000256" key="1">
    <source>
        <dbReference type="ARBA" id="ARBA00022443"/>
    </source>
</evidence>
<feature type="region of interest" description="Disordered" evidence="4">
    <location>
        <begin position="137"/>
        <end position="173"/>
    </location>
</feature>
<feature type="compositionally biased region" description="Polar residues" evidence="4">
    <location>
        <begin position="192"/>
        <end position="206"/>
    </location>
</feature>
<name>A0A6J8EUP2_MYTCO</name>
<dbReference type="Pfam" id="PF00018">
    <property type="entry name" value="SH3_1"/>
    <property type="match status" value="2"/>
</dbReference>
<dbReference type="InterPro" id="IPR036028">
    <property type="entry name" value="SH3-like_dom_sf"/>
</dbReference>
<accession>A0A6J8EUP2</accession>
<keyword evidence="7" id="KW-1185">Reference proteome</keyword>